<proteinExistence type="predicted"/>
<dbReference type="PANTHER" id="PTHR44858:SF1">
    <property type="entry name" value="UDP-N-ACETYLGLUCOSAMINE--PEPTIDE N-ACETYLGLUCOSAMINYLTRANSFERASE SPINDLY-RELATED"/>
    <property type="match status" value="1"/>
</dbReference>
<dbReference type="Gene3D" id="1.25.40.10">
    <property type="entry name" value="Tetratricopeptide repeat domain"/>
    <property type="match status" value="3"/>
</dbReference>
<keyword evidence="1" id="KW-0677">Repeat</keyword>
<dbReference type="RefSeq" id="WP_251488429.1">
    <property type="nucleotide sequence ID" value="NZ_CAJSLV010000048.1"/>
</dbReference>
<dbReference type="AlphaFoldDB" id="A0A9W4E586"/>
<feature type="repeat" description="TPR" evidence="3">
    <location>
        <begin position="477"/>
        <end position="510"/>
    </location>
</feature>
<dbReference type="InterPro" id="IPR019734">
    <property type="entry name" value="TPR_rpt"/>
</dbReference>
<feature type="repeat" description="TPR" evidence="3">
    <location>
        <begin position="443"/>
        <end position="476"/>
    </location>
</feature>
<dbReference type="EMBL" id="CAJSLV010000048">
    <property type="protein sequence ID" value="CAG6393092.1"/>
    <property type="molecule type" value="Genomic_DNA"/>
</dbReference>
<sequence>MDQAEFRHHWVHGGSRRSRADAVRSLAAPPALLPSGLPVDAHRRLRGPYTAANTVVRALVPEVLRRDAAPVRRYDIEVLSVAPELGDQVPNSRETLTSMALPAERTRYYARLRTKRIANGLAEFVRDALPSDGPRTLVVENAEHAEATDVEFIAALVRRVDPARLTVVVCCGGDGTALDERLRSVLEARALETAVVAGPSAPPGQDAWSYVSGECLAEEPATRAAYEALTPAERAALHDRRAAEVLAVGDFSYGLGAVPFHLERGSDPVGAALPVLLAAADHCLVNGFYDAVVDYGTRAFALLDGTGDDALWWKFAVKQGLALSILSRTREAEEIYDRARLLSTDPAVHLACSYSTAMLYTRHNDPADRDEKKAKALLNGAVATASLLPDRVERAFQSAFYKNGRALVEVNLGDPAEALRLVTECVDDLDRQLEPDEHRLHRSVLKNNRARVYTGLGRLDEALADYAVVIEQDPNHAEHYLERGNILRRLGRTEEALADYARAMRLSPPFPEICYNRGDLRLSEGDTAGALADFDYVIDLEPDFVDAYVNRAGLHLDEGRLDAARQDAETGLLLDADNAYLHVVVGQVHAEGEDLAAAEDAYDRAVAADPSLVTALSGRAAVRFESGRTDAALEDMRRAVELSPDDAALRYNRAFLHQAREEWDSALADLEVAGALAPDDEDIVAALKTCRVKTGRA</sequence>
<reference evidence="4" key="1">
    <citation type="submission" date="2021-05" db="EMBL/GenBank/DDBJ databases">
        <authorList>
            <person name="Arsene-Ploetze F."/>
        </authorList>
    </citation>
    <scope>NUCLEOTIDE SEQUENCE</scope>
    <source>
        <strain evidence="4">DSM 42138</strain>
    </source>
</reference>
<feature type="repeat" description="TPR" evidence="3">
    <location>
        <begin position="613"/>
        <end position="646"/>
    </location>
</feature>
<evidence type="ECO:0000313" key="5">
    <source>
        <dbReference type="Proteomes" id="UP001152519"/>
    </source>
</evidence>
<feature type="repeat" description="TPR" evidence="3">
    <location>
        <begin position="579"/>
        <end position="612"/>
    </location>
</feature>
<dbReference type="InterPro" id="IPR011990">
    <property type="entry name" value="TPR-like_helical_dom_sf"/>
</dbReference>
<dbReference type="SUPFAM" id="SSF48452">
    <property type="entry name" value="TPR-like"/>
    <property type="match status" value="2"/>
</dbReference>
<dbReference type="Proteomes" id="UP001152519">
    <property type="component" value="Unassembled WGS sequence"/>
</dbReference>
<dbReference type="SMART" id="SM00028">
    <property type="entry name" value="TPR"/>
    <property type="match status" value="8"/>
</dbReference>
<protein>
    <submittedName>
        <fullName evidence="4">Tfp pilus assembly protein PilF</fullName>
    </submittedName>
</protein>
<dbReference type="PANTHER" id="PTHR44858">
    <property type="entry name" value="TETRATRICOPEPTIDE REPEAT PROTEIN 6"/>
    <property type="match status" value="1"/>
</dbReference>
<keyword evidence="5" id="KW-1185">Reference proteome</keyword>
<dbReference type="Pfam" id="PF13432">
    <property type="entry name" value="TPR_16"/>
    <property type="match status" value="1"/>
</dbReference>
<name>A0A9W4E586_9ACTN</name>
<organism evidence="4 5">
    <name type="scientific">Actinacidiphila cocklensis</name>
    <dbReference type="NCBI Taxonomy" id="887465"/>
    <lineage>
        <taxon>Bacteria</taxon>
        <taxon>Bacillati</taxon>
        <taxon>Actinomycetota</taxon>
        <taxon>Actinomycetes</taxon>
        <taxon>Kitasatosporales</taxon>
        <taxon>Streptomycetaceae</taxon>
        <taxon>Actinacidiphila</taxon>
    </lineage>
</organism>
<dbReference type="PROSITE" id="PS50005">
    <property type="entry name" value="TPR"/>
    <property type="match status" value="5"/>
</dbReference>
<evidence type="ECO:0000256" key="3">
    <source>
        <dbReference type="PROSITE-ProRule" id="PRU00339"/>
    </source>
</evidence>
<dbReference type="PROSITE" id="PS50293">
    <property type="entry name" value="TPR_REGION"/>
    <property type="match status" value="1"/>
</dbReference>
<dbReference type="InterPro" id="IPR050498">
    <property type="entry name" value="Ycf3"/>
</dbReference>
<evidence type="ECO:0000313" key="4">
    <source>
        <dbReference type="EMBL" id="CAG6393092.1"/>
    </source>
</evidence>
<keyword evidence="2 3" id="KW-0802">TPR repeat</keyword>
<comment type="caution">
    <text evidence="4">The sequence shown here is derived from an EMBL/GenBank/DDBJ whole genome shotgun (WGS) entry which is preliminary data.</text>
</comment>
<dbReference type="Pfam" id="PF14559">
    <property type="entry name" value="TPR_19"/>
    <property type="match status" value="2"/>
</dbReference>
<evidence type="ECO:0000256" key="1">
    <source>
        <dbReference type="ARBA" id="ARBA00022737"/>
    </source>
</evidence>
<gene>
    <name evidence="4" type="ORF">SCOCK_20123</name>
</gene>
<evidence type="ECO:0000256" key="2">
    <source>
        <dbReference type="ARBA" id="ARBA00022803"/>
    </source>
</evidence>
<accession>A0A9W4E586</accession>
<feature type="repeat" description="TPR" evidence="3">
    <location>
        <begin position="511"/>
        <end position="544"/>
    </location>
</feature>